<dbReference type="PANTHER" id="PTHR37305:SF1">
    <property type="entry name" value="MEMBRANE PROTEIN"/>
    <property type="match status" value="1"/>
</dbReference>
<proteinExistence type="predicted"/>
<name>A0A8J3NEA5_9ACTN</name>
<keyword evidence="3" id="KW-1185">Reference proteome</keyword>
<feature type="transmembrane region" description="Helical" evidence="1">
    <location>
        <begin position="86"/>
        <end position="107"/>
    </location>
</feature>
<feature type="transmembrane region" description="Helical" evidence="1">
    <location>
        <begin position="138"/>
        <end position="166"/>
    </location>
</feature>
<comment type="caution">
    <text evidence="2">The sequence shown here is derived from an EMBL/GenBank/DDBJ whole genome shotgun (WGS) entry which is preliminary data.</text>
</comment>
<organism evidence="2 3">
    <name type="scientific">Actinocatenispora rupis</name>
    <dbReference type="NCBI Taxonomy" id="519421"/>
    <lineage>
        <taxon>Bacteria</taxon>
        <taxon>Bacillati</taxon>
        <taxon>Actinomycetota</taxon>
        <taxon>Actinomycetes</taxon>
        <taxon>Micromonosporales</taxon>
        <taxon>Micromonosporaceae</taxon>
        <taxon>Actinocatenispora</taxon>
    </lineage>
</organism>
<accession>A0A8J3NEA5</accession>
<sequence length="294" mass="30984">MTATPAVESTVDGSATGYRAAATLRVGTEIRRQLTRRRTQLVLGFLVLLPVILFLAFRFGSDGNDTSTQDQSGGFVTMAKSGAANFTVFTLFVSASFLLVVVVALFCGDTVASEASWGSLRYLLAVPVPRSRLLGVKLLVGLLYSAVALVLLTGVAMLVGTAAFGWHPLRTMTGDSIPADAAVLRIAGVVGYLAVTLLVAAGLAFLLSVCTDAALGAVGGAVLLFIVSSILDQVTALGSLRALLPTHYQTAYTDLLTEPVQWDQMARGALSALLYAAVFLSLAWYRFLRKDVTS</sequence>
<dbReference type="RefSeq" id="WP_203661021.1">
    <property type="nucleotide sequence ID" value="NZ_BAAAZM010000020.1"/>
</dbReference>
<dbReference type="GO" id="GO:0140359">
    <property type="term" value="F:ABC-type transporter activity"/>
    <property type="evidence" value="ECO:0007669"/>
    <property type="project" value="InterPro"/>
</dbReference>
<feature type="transmembrane region" description="Helical" evidence="1">
    <location>
        <begin position="41"/>
        <end position="60"/>
    </location>
</feature>
<dbReference type="GO" id="GO:0005886">
    <property type="term" value="C:plasma membrane"/>
    <property type="evidence" value="ECO:0007669"/>
    <property type="project" value="UniProtKB-SubCell"/>
</dbReference>
<dbReference type="PANTHER" id="PTHR37305">
    <property type="entry name" value="INTEGRAL MEMBRANE PROTEIN-RELATED"/>
    <property type="match status" value="1"/>
</dbReference>
<keyword evidence="1" id="KW-1133">Transmembrane helix</keyword>
<feature type="transmembrane region" description="Helical" evidence="1">
    <location>
        <begin position="186"/>
        <end position="206"/>
    </location>
</feature>
<keyword evidence="1" id="KW-0812">Transmembrane</keyword>
<evidence type="ECO:0000313" key="2">
    <source>
        <dbReference type="EMBL" id="GID13730.1"/>
    </source>
</evidence>
<dbReference type="EMBL" id="BOMB01000026">
    <property type="protein sequence ID" value="GID13730.1"/>
    <property type="molecule type" value="Genomic_DNA"/>
</dbReference>
<evidence type="ECO:0000256" key="1">
    <source>
        <dbReference type="SAM" id="Phobius"/>
    </source>
</evidence>
<protein>
    <submittedName>
        <fullName evidence="2">ABC transporter permease</fullName>
    </submittedName>
</protein>
<dbReference type="AlphaFoldDB" id="A0A8J3NEA5"/>
<dbReference type="Proteomes" id="UP000612808">
    <property type="component" value="Unassembled WGS sequence"/>
</dbReference>
<keyword evidence="1" id="KW-0472">Membrane</keyword>
<gene>
    <name evidence="2" type="ORF">Aru02nite_46190</name>
</gene>
<evidence type="ECO:0000313" key="3">
    <source>
        <dbReference type="Proteomes" id="UP000612808"/>
    </source>
</evidence>
<dbReference type="Pfam" id="PF12679">
    <property type="entry name" value="ABC2_membrane_2"/>
    <property type="match status" value="1"/>
</dbReference>
<feature type="transmembrane region" description="Helical" evidence="1">
    <location>
        <begin position="269"/>
        <end position="288"/>
    </location>
</feature>
<feature type="transmembrane region" description="Helical" evidence="1">
    <location>
        <begin position="213"/>
        <end position="231"/>
    </location>
</feature>
<reference evidence="2" key="1">
    <citation type="submission" date="2021-01" db="EMBL/GenBank/DDBJ databases">
        <title>Whole genome shotgun sequence of Actinocatenispora rupis NBRC 107355.</title>
        <authorList>
            <person name="Komaki H."/>
            <person name="Tamura T."/>
        </authorList>
    </citation>
    <scope>NUCLEOTIDE SEQUENCE</scope>
    <source>
        <strain evidence="2">NBRC 107355</strain>
    </source>
</reference>